<reference evidence="9" key="1">
    <citation type="journal article" date="2014" name="Int. J. Syst. Evol. Microbiol.">
        <title>Complete genome sequence of Corynebacterium casei LMG S-19264T (=DSM 44701T), isolated from a smear-ripened cheese.</title>
        <authorList>
            <consortium name="US DOE Joint Genome Institute (JGI-PGF)"/>
            <person name="Walter F."/>
            <person name="Albersmeier A."/>
            <person name="Kalinowski J."/>
            <person name="Ruckert C."/>
        </authorList>
    </citation>
    <scope>NUCLEOTIDE SEQUENCE</scope>
    <source>
        <strain evidence="9">KCTC 12711</strain>
    </source>
</reference>
<dbReference type="AlphaFoldDB" id="A0A918RG50"/>
<comment type="cofactor">
    <cofactor evidence="7">
        <name>Zn(2+)</name>
        <dbReference type="ChEBI" id="CHEBI:29105"/>
    </cofactor>
    <cofactor evidence="7">
        <name>Fe(3+)</name>
        <dbReference type="ChEBI" id="CHEBI:29034"/>
    </cofactor>
    <text evidence="7">Binds 1 zinc or iron ion per subunit.</text>
</comment>
<sequence>MSAQTKPPQLDWLIRNARVATLSDSEHTYGALNNATIGLAAGKIAVIESDSNAAETLHATNEIDAQRQWLTPGLIDCHTHLVFGGNRAQEFEWRLQGESYQTIAQRGGGIVSTVNATRTLSQEALFEQSAPRLERLLEEGVTTVEIKSGYGLNLQHETAMLTVARRLGEEYPVTVRTTFLGAHAVPPEFQAASNPKQAYIDHVCQEMLPAIAESGLADAVDVFCEGIGFSVAQCEQVFRAAQAFQLPIKGHVEQLSNLRGAVAAAKHHAMSVDHIEYLANDDVHVLKDTVAVLLPAAFYFLHETQKPPVNALRAAGVAMAVASDLNPGTAPMASLLNAMNQACVLFDLTPEEALRGATCHAARALKCHDKGVIRVGADADLALWGIDHPAELSYAINFHRPTAVWQDGKLSKQARMSNA</sequence>
<feature type="binding site" evidence="7">
    <location>
        <position position="183"/>
    </location>
    <ligand>
        <name>4-imidazolone-5-propanoate</name>
        <dbReference type="ChEBI" id="CHEBI:77893"/>
    </ligand>
</feature>
<accession>A0A918RG50</accession>
<evidence type="ECO:0000256" key="2">
    <source>
        <dbReference type="ARBA" id="ARBA00022723"/>
    </source>
</evidence>
<feature type="binding site" evidence="7">
    <location>
        <position position="150"/>
    </location>
    <ligand>
        <name>N-formimidoyl-L-glutamate</name>
        <dbReference type="ChEBI" id="CHEBI:58928"/>
    </ligand>
</feature>
<feature type="binding site" evidence="7">
    <location>
        <position position="78"/>
    </location>
    <ligand>
        <name>Zn(2+)</name>
        <dbReference type="ChEBI" id="CHEBI:29105"/>
    </ligand>
</feature>
<keyword evidence="10" id="KW-1185">Reference proteome</keyword>
<feature type="binding site" evidence="7">
    <location>
        <position position="150"/>
    </location>
    <ligand>
        <name>4-imidazolone-5-propanoate</name>
        <dbReference type="ChEBI" id="CHEBI:77893"/>
    </ligand>
</feature>
<evidence type="ECO:0000313" key="10">
    <source>
        <dbReference type="Proteomes" id="UP000614811"/>
    </source>
</evidence>
<protein>
    <recommendedName>
        <fullName evidence="1 7">Imidazolonepropionase</fullName>
        <ecNumber evidence="1 7">3.5.2.7</ecNumber>
    </recommendedName>
    <alternativeName>
        <fullName evidence="7">Imidazolone-5-propionate hydrolase</fullName>
    </alternativeName>
</protein>
<feature type="binding site" evidence="7">
    <location>
        <position position="251"/>
    </location>
    <ligand>
        <name>Fe(3+)</name>
        <dbReference type="ChEBI" id="CHEBI:29034"/>
    </ligand>
</feature>
<dbReference type="InterPro" id="IPR006680">
    <property type="entry name" value="Amidohydro-rel"/>
</dbReference>
<evidence type="ECO:0000256" key="6">
    <source>
        <dbReference type="ARBA" id="ARBA00023004"/>
    </source>
</evidence>
<gene>
    <name evidence="7 9" type="primary">hutI</name>
    <name evidence="9" type="ORF">GCM10008090_02210</name>
</gene>
<dbReference type="SUPFAM" id="SSF51556">
    <property type="entry name" value="Metallo-dependent hydrolases"/>
    <property type="match status" value="1"/>
</dbReference>
<feature type="binding site" evidence="7">
    <location>
        <position position="324"/>
    </location>
    <ligand>
        <name>Fe(3+)</name>
        <dbReference type="ChEBI" id="CHEBI:29034"/>
    </ligand>
</feature>
<feature type="binding site" evidence="7">
    <location>
        <position position="254"/>
    </location>
    <ligand>
        <name>4-imidazolone-5-propanoate</name>
        <dbReference type="ChEBI" id="CHEBI:77893"/>
    </ligand>
</feature>
<dbReference type="GO" id="GO:0050480">
    <property type="term" value="F:imidazolonepropionase activity"/>
    <property type="evidence" value="ECO:0007669"/>
    <property type="project" value="UniProtKB-UniRule"/>
</dbReference>
<evidence type="ECO:0000259" key="8">
    <source>
        <dbReference type="Pfam" id="PF01979"/>
    </source>
</evidence>
<dbReference type="Proteomes" id="UP000614811">
    <property type="component" value="Unassembled WGS sequence"/>
</dbReference>
<feature type="binding site" evidence="7">
    <location>
        <position position="251"/>
    </location>
    <ligand>
        <name>Zn(2+)</name>
        <dbReference type="ChEBI" id="CHEBI:29105"/>
    </ligand>
</feature>
<dbReference type="NCBIfam" id="TIGR01224">
    <property type="entry name" value="hutI"/>
    <property type="match status" value="1"/>
</dbReference>
<evidence type="ECO:0000256" key="5">
    <source>
        <dbReference type="ARBA" id="ARBA00022833"/>
    </source>
</evidence>
<dbReference type="SUPFAM" id="SSF51338">
    <property type="entry name" value="Composite domain of metallo-dependent hydrolases"/>
    <property type="match status" value="1"/>
</dbReference>
<dbReference type="EMBL" id="BMXA01000001">
    <property type="protein sequence ID" value="GGZ97481.1"/>
    <property type="molecule type" value="Genomic_DNA"/>
</dbReference>
<dbReference type="RefSeq" id="WP_189398161.1">
    <property type="nucleotide sequence ID" value="NZ_BMXA01000001.1"/>
</dbReference>
<keyword evidence="5 7" id="KW-0862">Zinc</keyword>
<feature type="binding site" evidence="7">
    <location>
        <position position="87"/>
    </location>
    <ligand>
        <name>4-imidazolone-5-propanoate</name>
        <dbReference type="ChEBI" id="CHEBI:77893"/>
    </ligand>
</feature>
<comment type="caution">
    <text evidence="9">The sequence shown here is derived from an EMBL/GenBank/DDBJ whole genome shotgun (WGS) entry which is preliminary data.</text>
</comment>
<dbReference type="InterPro" id="IPR032466">
    <property type="entry name" value="Metal_Hydrolase"/>
</dbReference>
<dbReference type="PANTHER" id="PTHR42752">
    <property type="entry name" value="IMIDAZOLONEPROPIONASE"/>
    <property type="match status" value="1"/>
</dbReference>
<dbReference type="GO" id="GO:0005737">
    <property type="term" value="C:cytoplasm"/>
    <property type="evidence" value="ECO:0007669"/>
    <property type="project" value="UniProtKB-SubCell"/>
</dbReference>
<feature type="binding site" evidence="7">
    <location>
        <position position="324"/>
    </location>
    <ligand>
        <name>Zn(2+)</name>
        <dbReference type="ChEBI" id="CHEBI:29105"/>
    </ligand>
</feature>
<comment type="function">
    <text evidence="7">Catalyzes the hydrolytic cleavage of the carbon-nitrogen bond in imidazolone-5-propanoate to yield N-formimidoyl-L-glutamate. It is the third step in the universal histidine degradation pathway.</text>
</comment>
<feature type="binding site" evidence="7">
    <location>
        <position position="329"/>
    </location>
    <ligand>
        <name>4-imidazolone-5-propanoate</name>
        <dbReference type="ChEBI" id="CHEBI:77893"/>
    </ligand>
</feature>
<organism evidence="9 10">
    <name type="scientific">Arenicella chitinivorans</name>
    <dbReference type="NCBI Taxonomy" id="1329800"/>
    <lineage>
        <taxon>Bacteria</taxon>
        <taxon>Pseudomonadati</taxon>
        <taxon>Pseudomonadota</taxon>
        <taxon>Gammaproteobacteria</taxon>
        <taxon>Arenicellales</taxon>
        <taxon>Arenicellaceae</taxon>
        <taxon>Arenicella</taxon>
    </lineage>
</organism>
<comment type="similarity">
    <text evidence="7">Belongs to the metallo-dependent hydrolases superfamily. HutI family.</text>
</comment>
<feature type="domain" description="Amidohydrolase-related" evidence="8">
    <location>
        <begin position="70"/>
        <end position="390"/>
    </location>
</feature>
<keyword evidence="7" id="KW-0963">Cytoplasm</keyword>
<dbReference type="EC" id="3.5.2.7" evidence="1 7"/>
<dbReference type="GO" id="GO:0008270">
    <property type="term" value="F:zinc ion binding"/>
    <property type="evidence" value="ECO:0007669"/>
    <property type="project" value="UniProtKB-UniRule"/>
</dbReference>
<feature type="binding site" evidence="7">
    <location>
        <position position="80"/>
    </location>
    <ligand>
        <name>Zn(2+)</name>
        <dbReference type="ChEBI" id="CHEBI:29105"/>
    </ligand>
</feature>
<evidence type="ECO:0000313" key="9">
    <source>
        <dbReference type="EMBL" id="GGZ97481.1"/>
    </source>
</evidence>
<comment type="catalytic activity">
    <reaction evidence="7">
        <text>4-imidazolone-5-propanoate + H2O = N-formimidoyl-L-glutamate</text>
        <dbReference type="Rhea" id="RHEA:23660"/>
        <dbReference type="ChEBI" id="CHEBI:15377"/>
        <dbReference type="ChEBI" id="CHEBI:58928"/>
        <dbReference type="ChEBI" id="CHEBI:77893"/>
        <dbReference type="EC" id="3.5.2.7"/>
    </reaction>
</comment>
<feature type="binding site" evidence="7">
    <location>
        <position position="78"/>
    </location>
    <ligand>
        <name>Fe(3+)</name>
        <dbReference type="ChEBI" id="CHEBI:29034"/>
    </ligand>
</feature>
<comment type="subcellular location">
    <subcellularLocation>
        <location evidence="7">Cytoplasm</location>
    </subcellularLocation>
</comment>
<evidence type="ECO:0000256" key="3">
    <source>
        <dbReference type="ARBA" id="ARBA00022801"/>
    </source>
</evidence>
<dbReference type="Gene3D" id="3.20.20.140">
    <property type="entry name" value="Metal-dependent hydrolases"/>
    <property type="match status" value="1"/>
</dbReference>
<keyword evidence="3 7" id="KW-0378">Hydrolase</keyword>
<dbReference type="InterPro" id="IPR005920">
    <property type="entry name" value="HutI"/>
</dbReference>
<dbReference type="FunFam" id="3.20.20.140:FF:000007">
    <property type="entry name" value="Imidazolonepropionase"/>
    <property type="match status" value="1"/>
</dbReference>
<dbReference type="HAMAP" id="MF_00372">
    <property type="entry name" value="HutI"/>
    <property type="match status" value="1"/>
</dbReference>
<evidence type="ECO:0000256" key="7">
    <source>
        <dbReference type="HAMAP-Rule" id="MF_00372"/>
    </source>
</evidence>
<dbReference type="Gene3D" id="2.30.40.10">
    <property type="entry name" value="Urease, subunit C, domain 1"/>
    <property type="match status" value="1"/>
</dbReference>
<reference evidence="9" key="2">
    <citation type="submission" date="2020-09" db="EMBL/GenBank/DDBJ databases">
        <authorList>
            <person name="Sun Q."/>
            <person name="Kim S."/>
        </authorList>
    </citation>
    <scope>NUCLEOTIDE SEQUENCE</scope>
    <source>
        <strain evidence="9">KCTC 12711</strain>
    </source>
</reference>
<proteinExistence type="inferred from homology"/>
<comment type="pathway">
    <text evidence="7">Amino-acid degradation; L-histidine degradation into L-glutamate; N-formimidoyl-L-glutamate from L-histidine: step 3/3.</text>
</comment>
<keyword evidence="4 7" id="KW-0369">Histidine metabolism</keyword>
<dbReference type="GO" id="GO:0005506">
    <property type="term" value="F:iron ion binding"/>
    <property type="evidence" value="ECO:0007669"/>
    <property type="project" value="UniProtKB-UniRule"/>
</dbReference>
<keyword evidence="2 7" id="KW-0479">Metal-binding</keyword>
<evidence type="ECO:0000256" key="4">
    <source>
        <dbReference type="ARBA" id="ARBA00022808"/>
    </source>
</evidence>
<dbReference type="InterPro" id="IPR011059">
    <property type="entry name" value="Metal-dep_hydrolase_composite"/>
</dbReference>
<dbReference type="Pfam" id="PF01979">
    <property type="entry name" value="Amidohydro_1"/>
    <property type="match status" value="1"/>
</dbReference>
<dbReference type="GO" id="GO:0019556">
    <property type="term" value="P:L-histidine catabolic process to glutamate and formamide"/>
    <property type="evidence" value="ECO:0007669"/>
    <property type="project" value="UniProtKB-UniRule"/>
</dbReference>
<feature type="binding site" evidence="7">
    <location>
        <position position="80"/>
    </location>
    <ligand>
        <name>Fe(3+)</name>
        <dbReference type="ChEBI" id="CHEBI:29034"/>
    </ligand>
</feature>
<feature type="binding site" evidence="7">
    <location>
        <position position="326"/>
    </location>
    <ligand>
        <name>N-formimidoyl-L-glutamate</name>
        <dbReference type="ChEBI" id="CHEBI:58928"/>
    </ligand>
</feature>
<keyword evidence="6 7" id="KW-0408">Iron</keyword>
<evidence type="ECO:0000256" key="1">
    <source>
        <dbReference type="ARBA" id="ARBA00012864"/>
    </source>
</evidence>
<feature type="binding site" evidence="7">
    <location>
        <position position="328"/>
    </location>
    <ligand>
        <name>N-formimidoyl-L-glutamate</name>
        <dbReference type="ChEBI" id="CHEBI:58928"/>
    </ligand>
</feature>
<name>A0A918RG50_9GAMM</name>
<dbReference type="PANTHER" id="PTHR42752:SF1">
    <property type="entry name" value="IMIDAZOLONEPROPIONASE-RELATED"/>
    <property type="match status" value="1"/>
</dbReference>